<dbReference type="AlphaFoldDB" id="A0A3M0GMU3"/>
<dbReference type="SUPFAM" id="SSF52821">
    <property type="entry name" value="Rhodanese/Cell cycle control phosphatase"/>
    <property type="match status" value="2"/>
</dbReference>
<dbReference type="RefSeq" id="WP_121916587.1">
    <property type="nucleotide sequence ID" value="NZ_REFV01000003.1"/>
</dbReference>
<dbReference type="Pfam" id="PF00581">
    <property type="entry name" value="Rhodanese"/>
    <property type="match status" value="2"/>
</dbReference>
<dbReference type="PROSITE" id="PS50206">
    <property type="entry name" value="RHODANESE_3"/>
    <property type="match status" value="2"/>
</dbReference>
<dbReference type="PANTHER" id="PTHR11364:SF27">
    <property type="entry name" value="SULFURTRANSFERASE"/>
    <property type="match status" value="1"/>
</dbReference>
<gene>
    <name evidence="4" type="ORF">EAX61_05120</name>
</gene>
<proteinExistence type="predicted"/>
<keyword evidence="1 4" id="KW-0808">Transferase</keyword>
<feature type="domain" description="Rhodanese" evidence="3">
    <location>
        <begin position="155"/>
        <end position="260"/>
    </location>
</feature>
<feature type="domain" description="Rhodanese" evidence="3">
    <location>
        <begin position="37"/>
        <end position="124"/>
    </location>
</feature>
<dbReference type="CDD" id="cd01448">
    <property type="entry name" value="TST_Repeat_1"/>
    <property type="match status" value="1"/>
</dbReference>
<dbReference type="CDD" id="cd01449">
    <property type="entry name" value="TST_Repeat_2"/>
    <property type="match status" value="1"/>
</dbReference>
<organism evidence="4 5">
    <name type="scientific">Dokdonia sinensis</name>
    <dbReference type="NCBI Taxonomy" id="2479847"/>
    <lineage>
        <taxon>Bacteria</taxon>
        <taxon>Pseudomonadati</taxon>
        <taxon>Bacteroidota</taxon>
        <taxon>Flavobacteriia</taxon>
        <taxon>Flavobacteriales</taxon>
        <taxon>Flavobacteriaceae</taxon>
        <taxon>Dokdonia</taxon>
    </lineage>
</organism>
<evidence type="ECO:0000313" key="4">
    <source>
        <dbReference type="EMBL" id="RMB62953.1"/>
    </source>
</evidence>
<name>A0A3M0GMU3_9FLAO</name>
<reference evidence="4 5" key="1">
    <citation type="submission" date="2018-10" db="EMBL/GenBank/DDBJ databases">
        <title>Dokdonia luteus sp. nov., isolated from sea water.</title>
        <authorList>
            <person name="Zhou L.Y."/>
            <person name="Du Z.J."/>
        </authorList>
    </citation>
    <scope>NUCLEOTIDE SEQUENCE [LARGE SCALE GENOMIC DNA]</scope>
    <source>
        <strain evidence="4 5">SH27</strain>
    </source>
</reference>
<protein>
    <submittedName>
        <fullName evidence="4">Sulfurtransferase</fullName>
    </submittedName>
</protein>
<evidence type="ECO:0000259" key="3">
    <source>
        <dbReference type="PROSITE" id="PS50206"/>
    </source>
</evidence>
<keyword evidence="5" id="KW-1185">Reference proteome</keyword>
<comment type="caution">
    <text evidence="4">The sequence shown here is derived from an EMBL/GenBank/DDBJ whole genome shotgun (WGS) entry which is preliminary data.</text>
</comment>
<evidence type="ECO:0000313" key="5">
    <source>
        <dbReference type="Proteomes" id="UP000281985"/>
    </source>
</evidence>
<dbReference type="Proteomes" id="UP000281985">
    <property type="component" value="Unassembled WGS sequence"/>
</dbReference>
<dbReference type="OrthoDB" id="9770030at2"/>
<dbReference type="EMBL" id="REFV01000003">
    <property type="protein sequence ID" value="RMB62953.1"/>
    <property type="molecule type" value="Genomic_DNA"/>
</dbReference>
<keyword evidence="2" id="KW-0677">Repeat</keyword>
<sequence>MTKQLVSVDWLRNNLYNDHLIVLDASADYDETQTIHGARHFDIKNTFSDLNNPLPNSFPSPEIFEKGCQNLGINTSSHIVVYDNKGIFTSPRVWWMFKTFGHDAVSVLDGGLPSWRASGYSVIQGTNESVERGNFKAQLDPRRIATFENIQANIRSQDSILIDARSSGRFRGTAPEPRPQLKSGQIKNSINLPYTEVLEDGKYKSNAQLQDIFSELPIAGKSPIFSCGSGITACIILLAYDLISEGSKTVYDGSWTEWATRNHLVQ</sequence>
<dbReference type="Gene3D" id="3.40.250.10">
    <property type="entry name" value="Rhodanese-like domain"/>
    <property type="match status" value="2"/>
</dbReference>
<dbReference type="InterPro" id="IPR001763">
    <property type="entry name" value="Rhodanese-like_dom"/>
</dbReference>
<dbReference type="InterPro" id="IPR045078">
    <property type="entry name" value="TST/MPST-like"/>
</dbReference>
<evidence type="ECO:0000256" key="2">
    <source>
        <dbReference type="ARBA" id="ARBA00022737"/>
    </source>
</evidence>
<dbReference type="GO" id="GO:0004792">
    <property type="term" value="F:thiosulfate-cyanide sulfurtransferase activity"/>
    <property type="evidence" value="ECO:0007669"/>
    <property type="project" value="TreeGrafter"/>
</dbReference>
<dbReference type="SMART" id="SM00450">
    <property type="entry name" value="RHOD"/>
    <property type="match status" value="2"/>
</dbReference>
<evidence type="ECO:0000256" key="1">
    <source>
        <dbReference type="ARBA" id="ARBA00022679"/>
    </source>
</evidence>
<dbReference type="InterPro" id="IPR036873">
    <property type="entry name" value="Rhodanese-like_dom_sf"/>
</dbReference>
<accession>A0A3M0GMU3</accession>
<dbReference type="PANTHER" id="PTHR11364">
    <property type="entry name" value="THIOSULFATE SULFERTANSFERASE"/>
    <property type="match status" value="1"/>
</dbReference>